<dbReference type="GeneID" id="117567533"/>
<reference evidence="2" key="1">
    <citation type="submission" date="2025-08" db="UniProtKB">
        <authorList>
            <consortium name="RefSeq"/>
        </authorList>
    </citation>
    <scope>IDENTIFICATION</scope>
    <source>
        <strain evidence="2">15112-1751.03</strain>
        <tissue evidence="2">Whole Adult</tissue>
    </source>
</reference>
<dbReference type="AlphaFoldDB" id="A0A9C6SR95"/>
<proteinExistence type="predicted"/>
<keyword evidence="1" id="KW-1185">Reference proteome</keyword>
<sequence length="52" mass="5710">MCGFGFMAYGFDCCHRSIDFPLMPSIGTTEIKVKCKVLKSTNTATHPHTKAS</sequence>
<protein>
    <submittedName>
        <fullName evidence="2">Uncharacterized protein LOC117567533</fullName>
    </submittedName>
</protein>
<accession>A0A9C6SR95</accession>
<dbReference type="RefSeq" id="XP_051860529.1">
    <property type="nucleotide sequence ID" value="XM_052004569.1"/>
</dbReference>
<organism evidence="1 2">
    <name type="scientific">Drosophila albomicans</name>
    <name type="common">Fruit fly</name>
    <dbReference type="NCBI Taxonomy" id="7291"/>
    <lineage>
        <taxon>Eukaryota</taxon>
        <taxon>Metazoa</taxon>
        <taxon>Ecdysozoa</taxon>
        <taxon>Arthropoda</taxon>
        <taxon>Hexapoda</taxon>
        <taxon>Insecta</taxon>
        <taxon>Pterygota</taxon>
        <taxon>Neoptera</taxon>
        <taxon>Endopterygota</taxon>
        <taxon>Diptera</taxon>
        <taxon>Brachycera</taxon>
        <taxon>Muscomorpha</taxon>
        <taxon>Ephydroidea</taxon>
        <taxon>Drosophilidae</taxon>
        <taxon>Drosophila</taxon>
    </lineage>
</organism>
<name>A0A9C6SR95_DROAB</name>
<evidence type="ECO:0000313" key="2">
    <source>
        <dbReference type="RefSeq" id="XP_051860529.1"/>
    </source>
</evidence>
<dbReference type="Proteomes" id="UP000515160">
    <property type="component" value="Chromosome 3"/>
</dbReference>
<dbReference type="OrthoDB" id="7816287at2759"/>
<gene>
    <name evidence="2" type="primary">LOC117567533</name>
</gene>
<evidence type="ECO:0000313" key="1">
    <source>
        <dbReference type="Proteomes" id="UP000515160"/>
    </source>
</evidence>